<feature type="domain" description="Hikeshi-like N-terminal" evidence="2">
    <location>
        <begin position="5"/>
        <end position="123"/>
    </location>
</feature>
<dbReference type="InterPro" id="IPR031318">
    <property type="entry name" value="OPI10"/>
</dbReference>
<dbReference type="Pfam" id="PF05603">
    <property type="entry name" value="Hikeshi-like_N"/>
    <property type="match status" value="1"/>
</dbReference>
<comment type="similarity">
    <text evidence="1">Belongs to the OPI10 family.</text>
</comment>
<feature type="domain" description="Hikeshi-like C-terminal" evidence="3">
    <location>
        <begin position="148"/>
        <end position="207"/>
    </location>
</feature>
<evidence type="ECO:0000313" key="5">
    <source>
        <dbReference type="Proteomes" id="UP000654370"/>
    </source>
</evidence>
<sequence>MFGCIVAGRLVQTNLQQVDVNKWVFELPDANNINHITVFLLGTQPFDPGFGATVHLLWPNKDWKLLGSLTNDKPSSIFRVKSANNNGNSNNRQPADQLPVVTATLGISIEPLDVIQTQMATLPSAALGTGSNALIKPGVSNLSDAGFIASRILEHLYNYVTSFATNNLPMGAIPLAQIADNGYLPLKAFQTWYENLGKKITNNPNYLLKGDEM</sequence>
<dbReference type="GO" id="GO:0006606">
    <property type="term" value="P:protein import into nucleus"/>
    <property type="evidence" value="ECO:0007669"/>
    <property type="project" value="TreeGrafter"/>
</dbReference>
<dbReference type="InterPro" id="IPR048364">
    <property type="entry name" value="Hikeshi-like_C"/>
</dbReference>
<dbReference type="PANTHER" id="PTHR12925:SF0">
    <property type="entry name" value="PROTEIN HIKESHI"/>
    <property type="match status" value="1"/>
</dbReference>
<protein>
    <recommendedName>
        <fullName evidence="6">Hikeshi-like domain-containing protein</fullName>
    </recommendedName>
</protein>
<dbReference type="PANTHER" id="PTHR12925">
    <property type="entry name" value="HIKESHI FAMILY MEMBER"/>
    <property type="match status" value="1"/>
</dbReference>
<dbReference type="GO" id="GO:0005829">
    <property type="term" value="C:cytosol"/>
    <property type="evidence" value="ECO:0007669"/>
    <property type="project" value="TreeGrafter"/>
</dbReference>
<evidence type="ECO:0008006" key="6">
    <source>
        <dbReference type="Google" id="ProtNLM"/>
    </source>
</evidence>
<dbReference type="AlphaFoldDB" id="A0A8H7Q423"/>
<keyword evidence="5" id="KW-1185">Reference proteome</keyword>
<dbReference type="GO" id="GO:0005634">
    <property type="term" value="C:nucleus"/>
    <property type="evidence" value="ECO:0007669"/>
    <property type="project" value="TreeGrafter"/>
</dbReference>
<evidence type="ECO:0000259" key="3">
    <source>
        <dbReference type="Pfam" id="PF21057"/>
    </source>
</evidence>
<proteinExistence type="inferred from homology"/>
<dbReference type="InterPro" id="IPR008493">
    <property type="entry name" value="Hikeshi-like_N"/>
</dbReference>
<name>A0A8H7Q423_MORIS</name>
<evidence type="ECO:0000256" key="1">
    <source>
        <dbReference type="ARBA" id="ARBA00006623"/>
    </source>
</evidence>
<comment type="caution">
    <text evidence="4">The sequence shown here is derived from an EMBL/GenBank/DDBJ whole genome shotgun (WGS) entry which is preliminary data.</text>
</comment>
<organism evidence="4 5">
    <name type="scientific">Mortierella isabellina</name>
    <name type="common">Filamentous fungus</name>
    <name type="synonym">Umbelopsis isabellina</name>
    <dbReference type="NCBI Taxonomy" id="91625"/>
    <lineage>
        <taxon>Eukaryota</taxon>
        <taxon>Fungi</taxon>
        <taxon>Fungi incertae sedis</taxon>
        <taxon>Mucoromycota</taxon>
        <taxon>Mucoromycotina</taxon>
        <taxon>Umbelopsidomycetes</taxon>
        <taxon>Umbelopsidales</taxon>
        <taxon>Umbelopsidaceae</taxon>
        <taxon>Umbelopsis</taxon>
    </lineage>
</organism>
<evidence type="ECO:0000313" key="4">
    <source>
        <dbReference type="EMBL" id="KAG2185742.1"/>
    </source>
</evidence>
<dbReference type="EMBL" id="JAEPQZ010000001">
    <property type="protein sequence ID" value="KAG2185742.1"/>
    <property type="molecule type" value="Genomic_DNA"/>
</dbReference>
<dbReference type="OrthoDB" id="10248398at2759"/>
<dbReference type="Pfam" id="PF21057">
    <property type="entry name" value="Hikeshi-like_C"/>
    <property type="match status" value="1"/>
</dbReference>
<dbReference type="Proteomes" id="UP000654370">
    <property type="component" value="Unassembled WGS sequence"/>
</dbReference>
<gene>
    <name evidence="4" type="ORF">INT43_002177</name>
</gene>
<accession>A0A8H7Q423</accession>
<reference evidence="4" key="1">
    <citation type="submission" date="2020-12" db="EMBL/GenBank/DDBJ databases">
        <title>Metabolic potential, ecology and presence of endohyphal bacteria is reflected in genomic diversity of Mucoromycotina.</title>
        <authorList>
            <person name="Muszewska A."/>
            <person name="Okrasinska A."/>
            <person name="Steczkiewicz K."/>
            <person name="Drgas O."/>
            <person name="Orlowska M."/>
            <person name="Perlinska-Lenart U."/>
            <person name="Aleksandrzak-Piekarczyk T."/>
            <person name="Szatraj K."/>
            <person name="Zielenkiewicz U."/>
            <person name="Pilsyk S."/>
            <person name="Malc E."/>
            <person name="Mieczkowski P."/>
            <person name="Kruszewska J.S."/>
            <person name="Biernat P."/>
            <person name="Pawlowska J."/>
        </authorList>
    </citation>
    <scope>NUCLEOTIDE SEQUENCE</scope>
    <source>
        <strain evidence="4">WA0000067209</strain>
    </source>
</reference>
<dbReference type="GO" id="GO:0061608">
    <property type="term" value="F:nuclear import signal receptor activity"/>
    <property type="evidence" value="ECO:0007669"/>
    <property type="project" value="TreeGrafter"/>
</dbReference>
<evidence type="ECO:0000259" key="2">
    <source>
        <dbReference type="Pfam" id="PF05603"/>
    </source>
</evidence>